<evidence type="ECO:0000313" key="1">
    <source>
        <dbReference type="EMBL" id="KAK1749371.1"/>
    </source>
</evidence>
<accession>A0AAJ0B0E3</accession>
<comment type="caution">
    <text evidence="1">The sequence shown here is derived from an EMBL/GenBank/DDBJ whole genome shotgun (WGS) entry which is preliminary data.</text>
</comment>
<reference evidence="1" key="1">
    <citation type="submission" date="2023-06" db="EMBL/GenBank/DDBJ databases">
        <title>Genome-scale phylogeny and comparative genomics of the fungal order Sordariales.</title>
        <authorList>
            <consortium name="Lawrence Berkeley National Laboratory"/>
            <person name="Hensen N."/>
            <person name="Bonometti L."/>
            <person name="Westerberg I."/>
            <person name="Brannstrom I.O."/>
            <person name="Guillou S."/>
            <person name="Cros-Aarteil S."/>
            <person name="Calhoun S."/>
            <person name="Haridas S."/>
            <person name="Kuo A."/>
            <person name="Mondo S."/>
            <person name="Pangilinan J."/>
            <person name="Riley R."/>
            <person name="Labutti K."/>
            <person name="Andreopoulos B."/>
            <person name="Lipzen A."/>
            <person name="Chen C."/>
            <person name="Yanf M."/>
            <person name="Daum C."/>
            <person name="Ng V."/>
            <person name="Clum A."/>
            <person name="Steindorff A."/>
            <person name="Ohm R."/>
            <person name="Martin F."/>
            <person name="Silar P."/>
            <person name="Natvig D."/>
            <person name="Lalanne C."/>
            <person name="Gautier V."/>
            <person name="Ament-Velasquez S.L."/>
            <person name="Kruys A."/>
            <person name="Hutchinson M.I."/>
            <person name="Powell A.J."/>
            <person name="Barry K."/>
            <person name="Miller A.N."/>
            <person name="Grigoriev I.V."/>
            <person name="Debuchy R."/>
            <person name="Gladieux P."/>
            <person name="Thoren M.H."/>
            <person name="Johannesson H."/>
        </authorList>
    </citation>
    <scope>NUCLEOTIDE SEQUENCE</scope>
    <source>
        <strain evidence="1">PSN4</strain>
    </source>
</reference>
<gene>
    <name evidence="1" type="ORF">QBC47DRAFT_152414</name>
</gene>
<evidence type="ECO:0000313" key="2">
    <source>
        <dbReference type="Proteomes" id="UP001239445"/>
    </source>
</evidence>
<protein>
    <submittedName>
        <fullName evidence="1">Uncharacterized protein</fullName>
    </submittedName>
</protein>
<organism evidence="1 2">
    <name type="scientific">Echria macrotheca</name>
    <dbReference type="NCBI Taxonomy" id="438768"/>
    <lineage>
        <taxon>Eukaryota</taxon>
        <taxon>Fungi</taxon>
        <taxon>Dikarya</taxon>
        <taxon>Ascomycota</taxon>
        <taxon>Pezizomycotina</taxon>
        <taxon>Sordariomycetes</taxon>
        <taxon>Sordariomycetidae</taxon>
        <taxon>Sordariales</taxon>
        <taxon>Schizotheciaceae</taxon>
        <taxon>Echria</taxon>
    </lineage>
</organism>
<dbReference type="Proteomes" id="UP001239445">
    <property type="component" value="Unassembled WGS sequence"/>
</dbReference>
<keyword evidence="2" id="KW-1185">Reference proteome</keyword>
<sequence>MSPALALSHHSRRTTRALCSWLAAGGQPEGKARHISWRERPGFLPSIGGSAHSEARFASTRCFAVRSRFDLSGGKAFVLNQCVRYVFSTFFWPYARSGHAPGTCRERLGTSLGIADCAAITGSVMPPSILYPSLYTRGISGVTMQSSRRNRPRASSEAKAQIWRWIGKGIPMLLIAVQLGGSSLGDGGHFAVSEGPAEGTHGSYCAKTSQLQAKSGVRCVAHTAGRFERRRMAALEEMKGQGEVARRQ</sequence>
<dbReference type="AlphaFoldDB" id="A0AAJ0B0E3"/>
<dbReference type="EMBL" id="MU839860">
    <property type="protein sequence ID" value="KAK1749371.1"/>
    <property type="molecule type" value="Genomic_DNA"/>
</dbReference>
<proteinExistence type="predicted"/>
<name>A0AAJ0B0E3_9PEZI</name>